<proteinExistence type="predicted"/>
<feature type="region of interest" description="Disordered" evidence="1">
    <location>
        <begin position="446"/>
        <end position="474"/>
    </location>
</feature>
<dbReference type="EMBL" id="CP027059">
    <property type="protein sequence ID" value="UQZ85150.1"/>
    <property type="molecule type" value="Genomic_DNA"/>
</dbReference>
<reference evidence="2" key="1">
    <citation type="submission" date="2018-02" db="EMBL/GenBank/DDBJ databases">
        <authorList>
            <person name="Kim S.-K."/>
            <person name="Jung H.-I."/>
            <person name="Lee S.-W."/>
        </authorList>
    </citation>
    <scope>NUCLEOTIDE SEQUENCE</scope>
    <source>
        <strain evidence="2">SK3146</strain>
    </source>
</reference>
<dbReference type="Proteomes" id="UP001057134">
    <property type="component" value="Chromosome"/>
</dbReference>
<dbReference type="EC" id="3.5.1.-" evidence="2"/>
<gene>
    <name evidence="2" type="primary">abgB_6</name>
    <name evidence="2" type="ORF">SK3146_04433</name>
</gene>
<dbReference type="SUPFAM" id="SSF55031">
    <property type="entry name" value="Bacterial exopeptidase dimerisation domain"/>
    <property type="match status" value="1"/>
</dbReference>
<dbReference type="InterPro" id="IPR036264">
    <property type="entry name" value="Bact_exopeptidase_dim_dom"/>
</dbReference>
<keyword evidence="2" id="KW-0378">Hydrolase</keyword>
<dbReference type="SUPFAM" id="SSF53187">
    <property type="entry name" value="Zn-dependent exopeptidases"/>
    <property type="match status" value="1"/>
</dbReference>
<dbReference type="RefSeq" id="WP_249860820.1">
    <property type="nucleotide sequence ID" value="NZ_CP027059.1"/>
</dbReference>
<dbReference type="InterPro" id="IPR017145">
    <property type="entry name" value="Aminobenzoyl-glu_utiliz_pB"/>
</dbReference>
<dbReference type="NCBIfam" id="TIGR01891">
    <property type="entry name" value="amidohydrolases"/>
    <property type="match status" value="1"/>
</dbReference>
<organism evidence="2 3">
    <name type="scientific">Paenibacillus konkukensis</name>
    <dbReference type="NCBI Taxonomy" id="2020716"/>
    <lineage>
        <taxon>Bacteria</taxon>
        <taxon>Bacillati</taxon>
        <taxon>Bacillota</taxon>
        <taxon>Bacilli</taxon>
        <taxon>Bacillales</taxon>
        <taxon>Paenibacillaceae</taxon>
        <taxon>Paenibacillus</taxon>
    </lineage>
</organism>
<evidence type="ECO:0000313" key="2">
    <source>
        <dbReference type="EMBL" id="UQZ85150.1"/>
    </source>
</evidence>
<dbReference type="GO" id="GO:0016787">
    <property type="term" value="F:hydrolase activity"/>
    <property type="evidence" value="ECO:0007669"/>
    <property type="project" value="UniProtKB-KW"/>
</dbReference>
<dbReference type="InterPro" id="IPR002933">
    <property type="entry name" value="Peptidase_M20"/>
</dbReference>
<dbReference type="PANTHER" id="PTHR30575:SF0">
    <property type="entry name" value="XAA-ARG DIPEPTIDASE"/>
    <property type="match status" value="1"/>
</dbReference>
<dbReference type="PANTHER" id="PTHR30575">
    <property type="entry name" value="PEPTIDASE M20"/>
    <property type="match status" value="1"/>
</dbReference>
<dbReference type="CDD" id="cd05673">
    <property type="entry name" value="M20_Acy1L2_AbgB"/>
    <property type="match status" value="1"/>
</dbReference>
<name>A0ABY4RT48_9BACL</name>
<evidence type="ECO:0000256" key="1">
    <source>
        <dbReference type="SAM" id="MobiDB-lite"/>
    </source>
</evidence>
<dbReference type="Gene3D" id="3.40.630.10">
    <property type="entry name" value="Zn peptidases"/>
    <property type="match status" value="2"/>
</dbReference>
<dbReference type="Pfam" id="PF01546">
    <property type="entry name" value="Peptidase_M20"/>
    <property type="match status" value="1"/>
</dbReference>
<feature type="region of interest" description="Disordered" evidence="1">
    <location>
        <begin position="343"/>
        <end position="376"/>
    </location>
</feature>
<evidence type="ECO:0000313" key="3">
    <source>
        <dbReference type="Proteomes" id="UP001057134"/>
    </source>
</evidence>
<keyword evidence="3" id="KW-1185">Reference proteome</keyword>
<feature type="compositionally biased region" description="Basic and acidic residues" evidence="1">
    <location>
        <begin position="344"/>
        <end position="359"/>
    </location>
</feature>
<accession>A0ABY4RT48</accession>
<protein>
    <submittedName>
        <fullName evidence="2">p-aminobenzoyl-glutamate hydrolase subunit B</fullName>
        <ecNumber evidence="2">3.5.1.-</ecNumber>
    </submittedName>
</protein>
<sequence length="474" mass="50912">MGAMIASDYVQRLSALIEERRARFIAISDRIWEYAEPRYTEKRSAALIAEALEEEGFAVLREAGEVPNALVGIYGSGAPVIAILGEYDALFDLSQAKGSAEKQPLVPGGSGHGCGHNLLGTGALAAAVAVRRYMEEQGLSGTVKYYGCPAEEGGGGKAFMARAGLFGGVDAALTWHPSPVNGVMSSNFLATCQVYYKFKGRSSHAAVSPQLGRSALDAVELMNVGANYLREHLEQETRLHYAVTNTGGISPNVVQPEAEVLYKLRAPQSSQVREMYGRVSDIARGAALMTGTEVEIRFDAASSNFILNTTLEKVMYDNFEKLGVPVFDEEDRKLAEAIRATFSDSERGQRMPSRHEGKAVSDTLEPYKPKSGVNPGSSDVGDVSWLVPTAQCGTACMALGTPFHTWQLVSQGAAPIGHKGMLHAGKVIAATAVQLLLQPELLEEAKKEHEEERGGVPYTTLIPPEARPLPVSKT</sequence>
<reference evidence="2" key="2">
    <citation type="journal article" date="2021" name="J Anim Sci Technol">
        <title>Complete genome sequence of Paenibacillus konkukensis sp. nov. SK3146 as a potential probiotic strain.</title>
        <authorList>
            <person name="Jung H.I."/>
            <person name="Park S."/>
            <person name="Niu K.M."/>
            <person name="Lee S.W."/>
            <person name="Kothari D."/>
            <person name="Yi K.J."/>
            <person name="Kim S.K."/>
        </authorList>
    </citation>
    <scope>NUCLEOTIDE SEQUENCE</scope>
    <source>
        <strain evidence="2">SK3146</strain>
    </source>
</reference>
<dbReference type="PIRSF" id="PIRSF037227">
    <property type="entry name" value="Aminobenzoyl-glu_utiliz_pB"/>
    <property type="match status" value="1"/>
</dbReference>
<dbReference type="InterPro" id="IPR052030">
    <property type="entry name" value="Peptidase_M20/M20A_hydrolases"/>
</dbReference>
<dbReference type="InterPro" id="IPR017439">
    <property type="entry name" value="Amidohydrolase"/>
</dbReference>